<proteinExistence type="predicted"/>
<organism evidence="1">
    <name type="scientific">Fervidicoccus fontis</name>
    <dbReference type="NCBI Taxonomy" id="683846"/>
    <lineage>
        <taxon>Archaea</taxon>
        <taxon>Thermoproteota</taxon>
        <taxon>Thermoprotei</taxon>
        <taxon>Fervidicoccales</taxon>
        <taxon>Fervidicoccaceae</taxon>
        <taxon>Fervidicoccus</taxon>
    </lineage>
</organism>
<gene>
    <name evidence="1" type="ORF">ENW83_00515</name>
</gene>
<dbReference type="AlphaFoldDB" id="A0A7J3SJB0"/>
<sequence>MPRQQKKPNVCPVCGTEAEAPDKTWNLVSPIPDERGRITITVMGSFTCKKCGHKWKAVVSKLKVGGSDVEVEAGGERKSLRGSEEYEKRKEEIIVSIDDTSEDDTEEG</sequence>
<name>A0A7J3SJB0_9CREN</name>
<protein>
    <submittedName>
        <fullName evidence="1">Chromatin protein Cren7</fullName>
    </submittedName>
</protein>
<accession>A0A7J3SJB0</accession>
<dbReference type="EMBL" id="DTLS01000021">
    <property type="protein sequence ID" value="HGZ59680.1"/>
    <property type="molecule type" value="Genomic_DNA"/>
</dbReference>
<reference evidence="1" key="1">
    <citation type="journal article" date="2020" name="mSystems">
        <title>Genome- and Community-Level Interaction Insights into Carbon Utilization and Element Cycling Functions of Hydrothermarchaeota in Hydrothermal Sediment.</title>
        <authorList>
            <person name="Zhou Z."/>
            <person name="Liu Y."/>
            <person name="Xu W."/>
            <person name="Pan J."/>
            <person name="Luo Z.H."/>
            <person name="Li M."/>
        </authorList>
    </citation>
    <scope>NUCLEOTIDE SEQUENCE [LARGE SCALE GENOMIC DNA]</scope>
    <source>
        <strain evidence="1">SpSt-885</strain>
    </source>
</reference>
<evidence type="ECO:0000313" key="1">
    <source>
        <dbReference type="EMBL" id="HGZ59680.1"/>
    </source>
</evidence>
<comment type="caution">
    <text evidence="1">The sequence shown here is derived from an EMBL/GenBank/DDBJ whole genome shotgun (WGS) entry which is preliminary data.</text>
</comment>